<evidence type="ECO:0000256" key="1">
    <source>
        <dbReference type="SAM" id="MobiDB-lite"/>
    </source>
</evidence>
<evidence type="ECO:0000313" key="3">
    <source>
        <dbReference type="Proteomes" id="UP000431901"/>
    </source>
</evidence>
<gene>
    <name evidence="2" type="ORF">GQ466_12715</name>
</gene>
<dbReference type="AlphaFoldDB" id="A0A6I4W820"/>
<name>A0A6I4W820_9ACTN</name>
<accession>A0A6I4W820</accession>
<protein>
    <submittedName>
        <fullName evidence="2">Uncharacterized protein</fullName>
    </submittedName>
</protein>
<proteinExistence type="predicted"/>
<reference evidence="2 3" key="1">
    <citation type="submission" date="2019-12" db="EMBL/GenBank/DDBJ databases">
        <title>Nocardia macrotermitis sp. nov. and Nocardia aurantia sp. nov., isolated from the gut of the fungus growing-termite Macrotermes natalensis.</title>
        <authorList>
            <person name="Christine B."/>
            <person name="Rene B."/>
        </authorList>
    </citation>
    <scope>NUCLEOTIDE SEQUENCE [LARGE SCALE GENOMIC DNA]</scope>
    <source>
        <strain evidence="2 3">DSM 102126</strain>
    </source>
</reference>
<feature type="region of interest" description="Disordered" evidence="1">
    <location>
        <begin position="1"/>
        <end position="24"/>
    </location>
</feature>
<sequence>MSTCARAVSARRRPPGGSAAGRRTHRPVLFVRATLSKVADPPPRSALASVRADLNGTVLNAQTAGSIEEAVGLTADRLRVRLERTPEHSRLTRVSPGR</sequence>
<comment type="caution">
    <text evidence="2">The sequence shown here is derived from an EMBL/GenBank/DDBJ whole genome shotgun (WGS) entry which is preliminary data.</text>
</comment>
<keyword evidence="3" id="KW-1185">Reference proteome</keyword>
<evidence type="ECO:0000313" key="2">
    <source>
        <dbReference type="EMBL" id="MXQ64900.1"/>
    </source>
</evidence>
<dbReference type="RefSeq" id="WP_161103062.1">
    <property type="nucleotide sequence ID" value="NZ_JBHLYI010000001.1"/>
</dbReference>
<dbReference type="EMBL" id="WUTW01000002">
    <property type="protein sequence ID" value="MXQ64900.1"/>
    <property type="molecule type" value="Genomic_DNA"/>
</dbReference>
<dbReference type="Proteomes" id="UP000431901">
    <property type="component" value="Unassembled WGS sequence"/>
</dbReference>
<organism evidence="2 3">
    <name type="scientific">Actinomadura rayongensis</name>
    <dbReference type="NCBI Taxonomy" id="1429076"/>
    <lineage>
        <taxon>Bacteria</taxon>
        <taxon>Bacillati</taxon>
        <taxon>Actinomycetota</taxon>
        <taxon>Actinomycetes</taxon>
        <taxon>Streptosporangiales</taxon>
        <taxon>Thermomonosporaceae</taxon>
        <taxon>Actinomadura</taxon>
    </lineage>
</organism>